<dbReference type="GeneID" id="33556915"/>
<dbReference type="InterPro" id="IPR036291">
    <property type="entry name" value="NAD(P)-bd_dom_sf"/>
</dbReference>
<dbReference type="AlphaFoldDB" id="A0A1Y1UNY0"/>
<dbReference type="RefSeq" id="XP_021873110.1">
    <property type="nucleotide sequence ID" value="XM_022015107.1"/>
</dbReference>
<dbReference type="Proteomes" id="UP000193218">
    <property type="component" value="Unassembled WGS sequence"/>
</dbReference>
<proteinExistence type="predicted"/>
<evidence type="ECO:0000313" key="3">
    <source>
        <dbReference type="Proteomes" id="UP000193218"/>
    </source>
</evidence>
<protein>
    <recommendedName>
        <fullName evidence="1">Thioester reductase (TE) domain-containing protein</fullName>
    </recommendedName>
</protein>
<dbReference type="InterPro" id="IPR013120">
    <property type="entry name" value="FAR_NAD-bd"/>
</dbReference>
<keyword evidence="3" id="KW-1185">Reference proteome</keyword>
<gene>
    <name evidence="2" type="ORF">BD324DRAFT_618987</name>
</gene>
<dbReference type="EMBL" id="NBSH01000003">
    <property type="protein sequence ID" value="ORX39247.1"/>
    <property type="molecule type" value="Genomic_DNA"/>
</dbReference>
<organism evidence="2 3">
    <name type="scientific">Kockovaella imperatae</name>
    <dbReference type="NCBI Taxonomy" id="4999"/>
    <lineage>
        <taxon>Eukaryota</taxon>
        <taxon>Fungi</taxon>
        <taxon>Dikarya</taxon>
        <taxon>Basidiomycota</taxon>
        <taxon>Agaricomycotina</taxon>
        <taxon>Tremellomycetes</taxon>
        <taxon>Tremellales</taxon>
        <taxon>Cuniculitremaceae</taxon>
        <taxon>Kockovaella</taxon>
    </lineage>
</organism>
<dbReference type="InParanoid" id="A0A1Y1UNY0"/>
<reference evidence="2 3" key="1">
    <citation type="submission" date="2017-03" db="EMBL/GenBank/DDBJ databases">
        <title>Widespread Adenine N6-methylation of Active Genes in Fungi.</title>
        <authorList>
            <consortium name="DOE Joint Genome Institute"/>
            <person name="Mondo S.J."/>
            <person name="Dannebaum R.O."/>
            <person name="Kuo R.C."/>
            <person name="Louie K.B."/>
            <person name="Bewick A.J."/>
            <person name="Labutti K."/>
            <person name="Haridas S."/>
            <person name="Kuo A."/>
            <person name="Salamov A."/>
            <person name="Ahrendt S.R."/>
            <person name="Lau R."/>
            <person name="Bowen B.P."/>
            <person name="Lipzen A."/>
            <person name="Sullivan W."/>
            <person name="Andreopoulos W.B."/>
            <person name="Clum A."/>
            <person name="Lindquist E."/>
            <person name="Daum C."/>
            <person name="Northen T.R."/>
            <person name="Ramamoorthy G."/>
            <person name="Schmitz R.J."/>
            <person name="Gryganskyi A."/>
            <person name="Culley D."/>
            <person name="Magnuson J."/>
            <person name="James T.Y."/>
            <person name="O'Malley M.A."/>
            <person name="Stajich J.E."/>
            <person name="Spatafora J.W."/>
            <person name="Visel A."/>
            <person name="Grigoriev I.V."/>
        </authorList>
    </citation>
    <scope>NUCLEOTIDE SEQUENCE [LARGE SCALE GENOMIC DNA]</scope>
    <source>
        <strain evidence="2 3">NRRL Y-17943</strain>
    </source>
</reference>
<dbReference type="Pfam" id="PF07993">
    <property type="entry name" value="NAD_binding_4"/>
    <property type="match status" value="1"/>
</dbReference>
<dbReference type="Gene3D" id="3.40.50.720">
    <property type="entry name" value="NAD(P)-binding Rossmann-like Domain"/>
    <property type="match status" value="1"/>
</dbReference>
<dbReference type="SUPFAM" id="SSF51735">
    <property type="entry name" value="NAD(P)-binding Rossmann-fold domains"/>
    <property type="match status" value="1"/>
</dbReference>
<accession>A0A1Y1UNY0</accession>
<comment type="caution">
    <text evidence="2">The sequence shown here is derived from an EMBL/GenBank/DDBJ whole genome shotgun (WGS) entry which is preliminary data.</text>
</comment>
<name>A0A1Y1UNY0_9TREE</name>
<evidence type="ECO:0000313" key="2">
    <source>
        <dbReference type="EMBL" id="ORX39247.1"/>
    </source>
</evidence>
<feature type="domain" description="Thioester reductase (TE)" evidence="1">
    <location>
        <begin position="4"/>
        <end position="85"/>
    </location>
</feature>
<dbReference type="OrthoDB" id="429813at2759"/>
<evidence type="ECO:0000259" key="1">
    <source>
        <dbReference type="Pfam" id="PF07993"/>
    </source>
</evidence>
<sequence length="231" mass="25785">MIIPPSYAKAKWIVDHLMAYARAYGLIGGIFRIGQICGDSQHGIWNQREAIPLLIQAASVLGVVPYAYVDGKDQVSWMPVDHFAEGLVAAVVHHEDTGGNIPVWNFSNPHPTPWRRIVRATQRALPGGARAVPYDQWLDILKAHRKDSRVLAPKLLPYYSSGLFPAQPFEHVAVAATLAKDRLEGRGSWEFCEIDEALIIKMIIRWMEEGFIASAGPRLAHLHTSHRDAKL</sequence>
<dbReference type="STRING" id="4999.A0A1Y1UNY0"/>